<dbReference type="Gene3D" id="2.20.28.200">
    <property type="match status" value="1"/>
</dbReference>
<dbReference type="GO" id="GO:0046872">
    <property type="term" value="F:metal ion binding"/>
    <property type="evidence" value="ECO:0007669"/>
    <property type="project" value="UniProtKB-KW"/>
</dbReference>
<keyword evidence="5" id="KW-0520">NAD</keyword>
<keyword evidence="2" id="KW-0808">Transferase</keyword>
<protein>
    <recommendedName>
        <fullName evidence="1">protein acetyllysine N-acetyltransferase</fullName>
        <ecNumber evidence="1">2.3.1.286</ecNumber>
    </recommendedName>
</protein>
<feature type="domain" description="Deacetylase sirtuin-type" evidence="8">
    <location>
        <begin position="27"/>
        <end position="268"/>
    </location>
</feature>
<evidence type="ECO:0000256" key="4">
    <source>
        <dbReference type="ARBA" id="ARBA00022833"/>
    </source>
</evidence>
<dbReference type="GO" id="GO:0046969">
    <property type="term" value="F:histone H3K9 deacetylase activity, NAD-dependent"/>
    <property type="evidence" value="ECO:0007669"/>
    <property type="project" value="TreeGrafter"/>
</dbReference>
<evidence type="ECO:0000313" key="9">
    <source>
        <dbReference type="EMBL" id="KAG5667810.1"/>
    </source>
</evidence>
<dbReference type="GO" id="GO:0000122">
    <property type="term" value="P:negative regulation of transcription by RNA polymerase II"/>
    <property type="evidence" value="ECO:0007669"/>
    <property type="project" value="TreeGrafter"/>
</dbReference>
<evidence type="ECO:0000259" key="8">
    <source>
        <dbReference type="PROSITE" id="PS50305"/>
    </source>
</evidence>
<evidence type="ECO:0000256" key="1">
    <source>
        <dbReference type="ARBA" id="ARBA00012928"/>
    </source>
</evidence>
<dbReference type="PROSITE" id="PS50305">
    <property type="entry name" value="SIRTUIN"/>
    <property type="match status" value="1"/>
</dbReference>
<dbReference type="SUPFAM" id="SSF52467">
    <property type="entry name" value="DHS-like NAD/FAD-binding domain"/>
    <property type="match status" value="1"/>
</dbReference>
<dbReference type="GO" id="GO:0005634">
    <property type="term" value="C:nucleus"/>
    <property type="evidence" value="ECO:0007669"/>
    <property type="project" value="TreeGrafter"/>
</dbReference>
<dbReference type="InterPro" id="IPR029035">
    <property type="entry name" value="DHS-like_NAD/FAD-binding_dom"/>
</dbReference>
<feature type="active site" description="Proton acceptor" evidence="7">
    <location>
        <position position="133"/>
    </location>
</feature>
<feature type="binding site" evidence="7">
    <location>
        <position position="144"/>
    </location>
    <ligand>
        <name>Zn(2+)</name>
        <dbReference type="ChEBI" id="CHEBI:29105"/>
    </ligand>
</feature>
<dbReference type="EC" id="2.3.1.286" evidence="1"/>
<dbReference type="AlphaFoldDB" id="A0A9J6BDM3"/>
<comment type="caution">
    <text evidence="9">The sequence shown here is derived from an EMBL/GenBank/DDBJ whole genome shotgun (WGS) entry which is preliminary data.</text>
</comment>
<proteinExistence type="inferred from homology"/>
<evidence type="ECO:0000256" key="6">
    <source>
        <dbReference type="ARBA" id="ARBA00038170"/>
    </source>
</evidence>
<gene>
    <name evidence="9" type="ORF">PVAND_015779</name>
</gene>
<dbReference type="EMBL" id="JADBJN010000004">
    <property type="protein sequence ID" value="KAG5667810.1"/>
    <property type="molecule type" value="Genomic_DNA"/>
</dbReference>
<keyword evidence="10" id="KW-1185">Reference proteome</keyword>
<dbReference type="Pfam" id="PF02146">
    <property type="entry name" value="SIR2"/>
    <property type="match status" value="1"/>
</dbReference>
<dbReference type="Gene3D" id="3.40.50.1220">
    <property type="entry name" value="TPP-binding domain"/>
    <property type="match status" value="1"/>
</dbReference>
<evidence type="ECO:0000256" key="3">
    <source>
        <dbReference type="ARBA" id="ARBA00022723"/>
    </source>
</evidence>
<organism evidence="9 10">
    <name type="scientific">Polypedilum vanderplanki</name>
    <name type="common">Sleeping chironomid midge</name>
    <dbReference type="NCBI Taxonomy" id="319348"/>
    <lineage>
        <taxon>Eukaryota</taxon>
        <taxon>Metazoa</taxon>
        <taxon>Ecdysozoa</taxon>
        <taxon>Arthropoda</taxon>
        <taxon>Hexapoda</taxon>
        <taxon>Insecta</taxon>
        <taxon>Pterygota</taxon>
        <taxon>Neoptera</taxon>
        <taxon>Endopterygota</taxon>
        <taxon>Diptera</taxon>
        <taxon>Nematocera</taxon>
        <taxon>Chironomoidea</taxon>
        <taxon>Chironomidae</taxon>
        <taxon>Chironominae</taxon>
        <taxon>Polypedilum</taxon>
        <taxon>Polypedilum</taxon>
    </lineage>
</organism>
<dbReference type="GO" id="GO:0070403">
    <property type="term" value="F:NAD+ binding"/>
    <property type="evidence" value="ECO:0007669"/>
    <property type="project" value="InterPro"/>
</dbReference>
<dbReference type="InterPro" id="IPR026590">
    <property type="entry name" value="Ssirtuin_cat_dom"/>
</dbReference>
<dbReference type="PANTHER" id="PTHR11085:SF12">
    <property type="entry name" value="NAD-DEPENDENT PROTEIN DEACYLASE SIRTUIN-6"/>
    <property type="match status" value="1"/>
</dbReference>
<feature type="binding site" evidence="7">
    <location>
        <position position="166"/>
    </location>
    <ligand>
        <name>Zn(2+)</name>
        <dbReference type="ChEBI" id="CHEBI:29105"/>
    </ligand>
</feature>
<keyword evidence="4 7" id="KW-0862">Zinc</keyword>
<evidence type="ECO:0000256" key="2">
    <source>
        <dbReference type="ARBA" id="ARBA00022679"/>
    </source>
</evidence>
<comment type="similarity">
    <text evidence="6">Belongs to the sirtuin family. Class IV subfamily.</text>
</comment>
<dbReference type="OrthoDB" id="2919105at2759"/>
<evidence type="ECO:0000256" key="7">
    <source>
        <dbReference type="PROSITE-ProRule" id="PRU00236"/>
    </source>
</evidence>
<dbReference type="Proteomes" id="UP001107558">
    <property type="component" value="Chromosome 4"/>
</dbReference>
<feature type="binding site" evidence="7">
    <location>
        <position position="173"/>
    </location>
    <ligand>
        <name>Zn(2+)</name>
        <dbReference type="ChEBI" id="CHEBI:29105"/>
    </ligand>
</feature>
<dbReference type="GO" id="GO:0003714">
    <property type="term" value="F:transcription corepressor activity"/>
    <property type="evidence" value="ECO:0007669"/>
    <property type="project" value="TreeGrafter"/>
</dbReference>
<evidence type="ECO:0000313" key="10">
    <source>
        <dbReference type="Proteomes" id="UP001107558"/>
    </source>
</evidence>
<dbReference type="PANTHER" id="PTHR11085">
    <property type="entry name" value="NAD-DEPENDENT PROTEIN DEACYLASE SIRTUIN-5, MITOCHONDRIAL-RELATED"/>
    <property type="match status" value="1"/>
</dbReference>
<dbReference type="InterPro" id="IPR003000">
    <property type="entry name" value="Sirtuin"/>
</dbReference>
<dbReference type="InterPro" id="IPR050134">
    <property type="entry name" value="NAD-dep_sirtuin_deacylases"/>
</dbReference>
<dbReference type="FunFam" id="3.40.50.1220:FF:000038">
    <property type="entry name" value="NAD-dependent protein deacetylase sirtuin-6 isoform X2"/>
    <property type="match status" value="1"/>
</dbReference>
<evidence type="ECO:0000256" key="5">
    <source>
        <dbReference type="ARBA" id="ARBA00023027"/>
    </source>
</evidence>
<feature type="binding site" evidence="7">
    <location>
        <position position="141"/>
    </location>
    <ligand>
        <name>Zn(2+)</name>
        <dbReference type="ChEBI" id="CHEBI:29105"/>
    </ligand>
</feature>
<name>A0A9J6BDM3_POLVA</name>
<reference evidence="9" key="1">
    <citation type="submission" date="2021-03" db="EMBL/GenBank/DDBJ databases">
        <title>Chromosome level genome of the anhydrobiotic midge Polypedilum vanderplanki.</title>
        <authorList>
            <person name="Yoshida Y."/>
            <person name="Kikawada T."/>
            <person name="Gusev O."/>
        </authorList>
    </citation>
    <scope>NUCLEOTIDE SEQUENCE</scope>
    <source>
        <strain evidence="9">NIAS01</strain>
        <tissue evidence="9">Whole body or cell culture</tissue>
    </source>
</reference>
<keyword evidence="3 7" id="KW-0479">Metal-binding</keyword>
<sequence length="331" mass="37521">MSCNYADNLSPYDDKGILGTPEIFDTQDEVNKKVEQLVDLILTSKHIVVHTGAGISTSCGIPDFRGPNGVWTLEQKGIKPKIDVSFKDAIPSKTHRILKLLLDRGFIKFIISQNIDGLHMRCGTPRKNLSELHGNMFTSECPKCKRQFVRSNPVPTVGRKAVGVTCKNNQRPCRGQLIDTILDWEDNLPEDDIEMAIMHSTLADLNIGLGSSFQIMPSGKFPLRSQKYGGKFALINLQPIKVEKKADLVIHSYVDEVMEKIIKRLGIEEIPEYCEDEDPTRKEDLSINWNIPKETIKEVEILYKARTERNKKQKFSTADEIVVKKKIKKDE</sequence>
<accession>A0A9J6BDM3</accession>